<protein>
    <submittedName>
        <fullName evidence="4">LLM class flavin-dependent oxidoreductase</fullName>
    </submittedName>
</protein>
<evidence type="ECO:0000256" key="1">
    <source>
        <dbReference type="ARBA" id="ARBA00023002"/>
    </source>
</evidence>
<keyword evidence="1" id="KW-0560">Oxidoreductase</keyword>
<accession>A0ABS9L354</accession>
<name>A0ABS9L354_9MICC</name>
<dbReference type="InterPro" id="IPR036661">
    <property type="entry name" value="Luciferase-like_sf"/>
</dbReference>
<dbReference type="Gene3D" id="3.20.20.30">
    <property type="entry name" value="Luciferase-like domain"/>
    <property type="match status" value="1"/>
</dbReference>
<evidence type="ECO:0000256" key="2">
    <source>
        <dbReference type="ARBA" id="ARBA00023033"/>
    </source>
</evidence>
<dbReference type="EMBL" id="JAKLTQ010000001">
    <property type="protein sequence ID" value="MCG2621058.1"/>
    <property type="molecule type" value="Genomic_DNA"/>
</dbReference>
<dbReference type="SUPFAM" id="SSF51679">
    <property type="entry name" value="Bacterial luciferase-like"/>
    <property type="match status" value="1"/>
</dbReference>
<organism evidence="4 5">
    <name type="scientific">Arthrobacter hankyongi</name>
    <dbReference type="NCBI Taxonomy" id="2904801"/>
    <lineage>
        <taxon>Bacteria</taxon>
        <taxon>Bacillati</taxon>
        <taxon>Actinomycetota</taxon>
        <taxon>Actinomycetes</taxon>
        <taxon>Micrococcales</taxon>
        <taxon>Micrococcaceae</taxon>
        <taxon>Arthrobacter</taxon>
    </lineage>
</organism>
<dbReference type="PANTHER" id="PTHR30137:SF8">
    <property type="entry name" value="BLR5498 PROTEIN"/>
    <property type="match status" value="1"/>
</dbReference>
<proteinExistence type="predicted"/>
<dbReference type="NCBIfam" id="TIGR03858">
    <property type="entry name" value="LLM_2I7G"/>
    <property type="match status" value="1"/>
</dbReference>
<dbReference type="RefSeq" id="WP_237818179.1">
    <property type="nucleotide sequence ID" value="NZ_JAKLTQ010000001.1"/>
</dbReference>
<comment type="caution">
    <text evidence="4">The sequence shown here is derived from an EMBL/GenBank/DDBJ whole genome shotgun (WGS) entry which is preliminary data.</text>
</comment>
<dbReference type="Pfam" id="PF00296">
    <property type="entry name" value="Bac_luciferase"/>
    <property type="match status" value="1"/>
</dbReference>
<evidence type="ECO:0000313" key="5">
    <source>
        <dbReference type="Proteomes" id="UP001165368"/>
    </source>
</evidence>
<evidence type="ECO:0000259" key="3">
    <source>
        <dbReference type="Pfam" id="PF00296"/>
    </source>
</evidence>
<dbReference type="Proteomes" id="UP001165368">
    <property type="component" value="Unassembled WGS sequence"/>
</dbReference>
<evidence type="ECO:0000313" key="4">
    <source>
        <dbReference type="EMBL" id="MCG2621058.1"/>
    </source>
</evidence>
<dbReference type="InterPro" id="IPR022290">
    <property type="entry name" value="LLM_Atu2307-like"/>
</dbReference>
<dbReference type="InterPro" id="IPR050766">
    <property type="entry name" value="Bact_Lucif_Oxidored"/>
</dbReference>
<keyword evidence="2" id="KW-0503">Monooxygenase</keyword>
<reference evidence="4" key="1">
    <citation type="submission" date="2022-01" db="EMBL/GenBank/DDBJ databases">
        <authorList>
            <person name="Jo J.-H."/>
            <person name="Im W.-T."/>
        </authorList>
    </citation>
    <scope>NUCLEOTIDE SEQUENCE</scope>
    <source>
        <strain evidence="4">I2-34</strain>
    </source>
</reference>
<dbReference type="InterPro" id="IPR011251">
    <property type="entry name" value="Luciferase-like_dom"/>
</dbReference>
<dbReference type="PANTHER" id="PTHR30137">
    <property type="entry name" value="LUCIFERASE-LIKE MONOOXYGENASE"/>
    <property type="match status" value="1"/>
</dbReference>
<feature type="domain" description="Luciferase-like" evidence="3">
    <location>
        <begin position="26"/>
        <end position="305"/>
    </location>
</feature>
<sequence>MARKIELGLDTFGDVTYGPDGKLLPPDQVLRNVVEEAVLADELGLDFIGIGEHHRQDFAVSAPEVVLAAIAGRTSRIRLGSAVTVLSSDDPVRVFQRFATLDAVSSGRAEVILGRGSFTESFPLFGFELDQYEELFEEKLHLFTELRKEQPVSWAGSTRPALRGQQVQPTTASGSLPTWIAVGGTPQSVVRAAHYGLPLMLAIIGGAPLNFAPFVDLYKRALAEFGQPALPVGAHSPGYIAATDEQAREEMWPHYVEMQERIGRERGWGRMSRAQFEAEAGPDGALFVGSPQTVASKIVTVAKGLGLSRFDLKYSLGTLPHEQLMTSIGLYGREVAPAVREQLA</sequence>
<keyword evidence="5" id="KW-1185">Reference proteome</keyword>
<gene>
    <name evidence="4" type="ORF">LVY72_03915</name>
</gene>